<accession>A0A0N4U6W0</accession>
<keyword evidence="2" id="KW-0813">Transport</keyword>
<dbReference type="AlphaFoldDB" id="A0A0N4U6W0"/>
<dbReference type="WBParaSite" id="DME_0000268901-mRNA-1">
    <property type="protein sequence ID" value="DME_0000268901-mRNA-1"/>
    <property type="gene ID" value="DME_0000268901"/>
</dbReference>
<feature type="domain" description="Amino acid transporter transmembrane" evidence="7">
    <location>
        <begin position="157"/>
        <end position="345"/>
    </location>
</feature>
<reference evidence="8 10" key="2">
    <citation type="submission" date="2018-11" db="EMBL/GenBank/DDBJ databases">
        <authorList>
            <consortium name="Pathogen Informatics"/>
        </authorList>
    </citation>
    <scope>NUCLEOTIDE SEQUENCE [LARGE SCALE GENOMIC DNA]</scope>
</reference>
<dbReference type="Gene3D" id="1.20.1740.10">
    <property type="entry name" value="Amino acid/polyamine transporter I"/>
    <property type="match status" value="1"/>
</dbReference>
<evidence type="ECO:0000313" key="10">
    <source>
        <dbReference type="Proteomes" id="UP000274756"/>
    </source>
</evidence>
<feature type="transmembrane region" description="Helical" evidence="6">
    <location>
        <begin position="303"/>
        <end position="325"/>
    </location>
</feature>
<feature type="transmembrane region" description="Helical" evidence="6">
    <location>
        <begin position="122"/>
        <end position="142"/>
    </location>
</feature>
<evidence type="ECO:0000313" key="8">
    <source>
        <dbReference type="EMBL" id="VDN57076.1"/>
    </source>
</evidence>
<sequence>MGWIVTSLFIVGETAGGGLVAMPTAVVSTGLLGGIILIIFGALICTYTSYQLSENWTILQARWPEYRNYCRKPYPSMGYRAIGPRFKTFVSICLDVTMFGTAVVFLLLAAKNIENILHVYGRIHIDFCYLVLIVVLILINASTDISLCSPHNAYPSLQPTKFFLSFGTVMFAFGGHGAFPTIQHDMEKPYLFKRSTFLAFTIITLMYITVSVVGYIAYGDSLLDSIIPSLQNVYIQQIVNILITLHVILALTIVFNPINQEFEELLRVPQEFGLRRFLTRTAMMTATIFAAETIPEFGVLLDLVGGSTITLMALIFPSIFNLFLYASDQKHSGKLATPSEKWITISELEFIYIL</sequence>
<evidence type="ECO:0000256" key="1">
    <source>
        <dbReference type="ARBA" id="ARBA00004370"/>
    </source>
</evidence>
<protein>
    <submittedName>
        <fullName evidence="11">Aa_trans domain-containing protein</fullName>
    </submittedName>
</protein>
<proteinExistence type="predicted"/>
<gene>
    <name evidence="8" type="ORF">DME_LOCUS7049</name>
</gene>
<dbReference type="EMBL" id="UYYG01001158">
    <property type="protein sequence ID" value="VDN57076.1"/>
    <property type="molecule type" value="Genomic_DNA"/>
</dbReference>
<evidence type="ECO:0000313" key="9">
    <source>
        <dbReference type="Proteomes" id="UP000038040"/>
    </source>
</evidence>
<dbReference type="Pfam" id="PF01490">
    <property type="entry name" value="Aa_trans"/>
    <property type="match status" value="2"/>
</dbReference>
<feature type="transmembrane region" description="Helical" evidence="6">
    <location>
        <begin position="195"/>
        <end position="218"/>
    </location>
</feature>
<keyword evidence="4 6" id="KW-1133">Transmembrane helix</keyword>
<keyword evidence="5 6" id="KW-0472">Membrane</keyword>
<feature type="domain" description="Amino acid transporter transmembrane" evidence="7">
    <location>
        <begin position="2"/>
        <end position="142"/>
    </location>
</feature>
<reference evidence="11" key="1">
    <citation type="submission" date="2017-02" db="UniProtKB">
        <authorList>
            <consortium name="WormBaseParasite"/>
        </authorList>
    </citation>
    <scope>IDENTIFICATION</scope>
</reference>
<dbReference type="InterPro" id="IPR013057">
    <property type="entry name" value="AA_transpt_TM"/>
</dbReference>
<feature type="transmembrane region" description="Helical" evidence="6">
    <location>
        <begin position="162"/>
        <end position="183"/>
    </location>
</feature>
<feature type="transmembrane region" description="Helical" evidence="6">
    <location>
        <begin position="277"/>
        <end position="297"/>
    </location>
</feature>
<keyword evidence="3 6" id="KW-0812">Transmembrane</keyword>
<name>A0A0N4U6W0_DRAME</name>
<evidence type="ECO:0000259" key="7">
    <source>
        <dbReference type="Pfam" id="PF01490"/>
    </source>
</evidence>
<feature type="transmembrane region" description="Helical" evidence="6">
    <location>
        <begin position="31"/>
        <end position="50"/>
    </location>
</feature>
<evidence type="ECO:0000313" key="11">
    <source>
        <dbReference type="WBParaSite" id="DME_0000268901-mRNA-1"/>
    </source>
</evidence>
<dbReference type="GO" id="GO:0016020">
    <property type="term" value="C:membrane"/>
    <property type="evidence" value="ECO:0007669"/>
    <property type="project" value="UniProtKB-SubCell"/>
</dbReference>
<feature type="transmembrane region" description="Helical" evidence="6">
    <location>
        <begin position="89"/>
        <end position="110"/>
    </location>
</feature>
<evidence type="ECO:0000256" key="6">
    <source>
        <dbReference type="SAM" id="Phobius"/>
    </source>
</evidence>
<comment type="subcellular location">
    <subcellularLocation>
        <location evidence="1">Membrane</location>
    </subcellularLocation>
</comment>
<evidence type="ECO:0000256" key="4">
    <source>
        <dbReference type="ARBA" id="ARBA00022989"/>
    </source>
</evidence>
<organism evidence="9 11">
    <name type="scientific">Dracunculus medinensis</name>
    <name type="common">Guinea worm</name>
    <dbReference type="NCBI Taxonomy" id="318479"/>
    <lineage>
        <taxon>Eukaryota</taxon>
        <taxon>Metazoa</taxon>
        <taxon>Ecdysozoa</taxon>
        <taxon>Nematoda</taxon>
        <taxon>Chromadorea</taxon>
        <taxon>Rhabditida</taxon>
        <taxon>Spirurina</taxon>
        <taxon>Dracunculoidea</taxon>
        <taxon>Dracunculidae</taxon>
        <taxon>Dracunculus</taxon>
    </lineage>
</organism>
<evidence type="ECO:0000256" key="5">
    <source>
        <dbReference type="ARBA" id="ARBA00023136"/>
    </source>
</evidence>
<dbReference type="Proteomes" id="UP000274756">
    <property type="component" value="Unassembled WGS sequence"/>
</dbReference>
<feature type="transmembrane region" description="Helical" evidence="6">
    <location>
        <begin position="238"/>
        <end position="256"/>
    </location>
</feature>
<dbReference type="PANTHER" id="PTHR48017">
    <property type="entry name" value="OS05G0424000 PROTEIN-RELATED"/>
    <property type="match status" value="1"/>
</dbReference>
<dbReference type="OrthoDB" id="655540at2759"/>
<evidence type="ECO:0000256" key="2">
    <source>
        <dbReference type="ARBA" id="ARBA00022448"/>
    </source>
</evidence>
<keyword evidence="10" id="KW-1185">Reference proteome</keyword>
<dbReference type="Proteomes" id="UP000038040">
    <property type="component" value="Unplaced"/>
</dbReference>
<dbReference type="STRING" id="318479.A0A0N4U6W0"/>
<evidence type="ECO:0000256" key="3">
    <source>
        <dbReference type="ARBA" id="ARBA00022692"/>
    </source>
</evidence>